<evidence type="ECO:0008006" key="5">
    <source>
        <dbReference type="Google" id="ProtNLM"/>
    </source>
</evidence>
<dbReference type="EMBL" id="NXLW01000020">
    <property type="protein sequence ID" value="RDU70424.1"/>
    <property type="molecule type" value="Genomic_DNA"/>
</dbReference>
<dbReference type="Proteomes" id="UP000256424">
    <property type="component" value="Unassembled WGS sequence"/>
</dbReference>
<accession>A0A3D8J0Q2</accession>
<name>A0A3D8J0Q2_9HELI</name>
<feature type="transmembrane region" description="Helical" evidence="2">
    <location>
        <begin position="252"/>
        <end position="276"/>
    </location>
</feature>
<evidence type="ECO:0000256" key="2">
    <source>
        <dbReference type="SAM" id="Phobius"/>
    </source>
</evidence>
<keyword evidence="2" id="KW-1133">Transmembrane helix</keyword>
<reference evidence="3 4" key="1">
    <citation type="submission" date="2018-04" db="EMBL/GenBank/DDBJ databases">
        <title>Novel Campyloabacter and Helicobacter Species and Strains.</title>
        <authorList>
            <person name="Mannion A.J."/>
            <person name="Shen Z."/>
            <person name="Fox J.G."/>
        </authorList>
    </citation>
    <scope>NUCLEOTIDE SEQUENCE [LARGE SCALE GENOMIC DNA]</scope>
    <source>
        <strain evidence="3 4">MIT 97-5075</strain>
    </source>
</reference>
<feature type="region of interest" description="Disordered" evidence="1">
    <location>
        <begin position="388"/>
        <end position="411"/>
    </location>
</feature>
<evidence type="ECO:0000313" key="3">
    <source>
        <dbReference type="EMBL" id="RDU70424.1"/>
    </source>
</evidence>
<keyword evidence="2" id="KW-0812">Transmembrane</keyword>
<keyword evidence="4" id="KW-1185">Reference proteome</keyword>
<feature type="transmembrane region" description="Helical" evidence="2">
    <location>
        <begin position="282"/>
        <end position="305"/>
    </location>
</feature>
<gene>
    <name evidence="3" type="ORF">CQA66_08425</name>
</gene>
<protein>
    <recommendedName>
        <fullName evidence="5">Phage tail tape measure protein</fullName>
    </recommendedName>
</protein>
<comment type="caution">
    <text evidence="3">The sequence shown here is derived from an EMBL/GenBank/DDBJ whole genome shotgun (WGS) entry which is preliminary data.</text>
</comment>
<evidence type="ECO:0000256" key="1">
    <source>
        <dbReference type="SAM" id="MobiDB-lite"/>
    </source>
</evidence>
<keyword evidence="2" id="KW-0472">Membrane</keyword>
<organism evidence="3 4">
    <name type="scientific">Helicobacter aurati</name>
    <dbReference type="NCBI Taxonomy" id="137778"/>
    <lineage>
        <taxon>Bacteria</taxon>
        <taxon>Pseudomonadati</taxon>
        <taxon>Campylobacterota</taxon>
        <taxon>Epsilonproteobacteria</taxon>
        <taxon>Campylobacterales</taxon>
        <taxon>Helicobacteraceae</taxon>
        <taxon>Helicobacter</taxon>
    </lineage>
</organism>
<evidence type="ECO:0000313" key="4">
    <source>
        <dbReference type="Proteomes" id="UP000256424"/>
    </source>
</evidence>
<dbReference type="AlphaFoldDB" id="A0A3D8J0Q2"/>
<proteinExistence type="predicted"/>
<sequence length="442" mass="47672">MAGNVLKEFIVSFNAKISPLMDGLKKASGGFNDLANNVSKVAGLIGAALGGAVAINAAAKMGEELQNFADLTGIAADDAKNLGDILGKFGGSASDAMNDLKNLNTAFYQATKGEGALVDATLEYGKIMSNQGGRLQNTRQAMSELADKMSKMNKQAALALGQKLGLSDATIRLLMQGKKGVDDLYKSQSSLGNITKEEIQSGKDFSNMLKDVKFFFEKISMVLLNALMPIMKKVHSIFTAFIKILNRNGWQIVKILGIVAGILVGIKITMIAISVASKAMFAPFNLVIVIIIAILLVIDDIVTYFRGGKSLIGKWIESNETLRGVVEKLKDLWDWICGTVETIKEYFENLTLDKLLSDVKEIGANIGKWFGKKIGFISEDDVQKAPISNKNINNSNTTNNNTNNNNNVSINQNIVTNNPKQLANDTNKELATALKSSSAAGY</sequence>
<dbReference type="RefSeq" id="WP_115582643.1">
    <property type="nucleotide sequence ID" value="NZ_NXLW01000020.1"/>
</dbReference>